<name>A0A9Q1EHI8_SYNKA</name>
<dbReference type="Proteomes" id="UP001152622">
    <property type="component" value="Chromosome 17"/>
</dbReference>
<gene>
    <name evidence="1" type="ORF">SKAU_G00356480</name>
</gene>
<dbReference type="EMBL" id="JAINUF010000017">
    <property type="protein sequence ID" value="KAJ8338862.1"/>
    <property type="molecule type" value="Genomic_DNA"/>
</dbReference>
<evidence type="ECO:0000313" key="1">
    <source>
        <dbReference type="EMBL" id="KAJ8338862.1"/>
    </source>
</evidence>
<sequence>MSSDTETGDYPSKLAFQSVWLRARLHVLPEKSRRDLPRGERDEKTPDQIQRISFRGAFTPQGPAAHRHVFLAQTGSGVLPPSLLPPLLNDTKLLQRAITHRPGTHSGTFFHLITPGNTGAVRLVRLTRLTEFGGPYGRTTLAACLRRASRDR</sequence>
<accession>A0A9Q1EHI8</accession>
<organism evidence="1 2">
    <name type="scientific">Synaphobranchus kaupii</name>
    <name type="common">Kaup's arrowtooth eel</name>
    <dbReference type="NCBI Taxonomy" id="118154"/>
    <lineage>
        <taxon>Eukaryota</taxon>
        <taxon>Metazoa</taxon>
        <taxon>Chordata</taxon>
        <taxon>Craniata</taxon>
        <taxon>Vertebrata</taxon>
        <taxon>Euteleostomi</taxon>
        <taxon>Actinopterygii</taxon>
        <taxon>Neopterygii</taxon>
        <taxon>Teleostei</taxon>
        <taxon>Anguilliformes</taxon>
        <taxon>Synaphobranchidae</taxon>
        <taxon>Synaphobranchus</taxon>
    </lineage>
</organism>
<reference evidence="1" key="1">
    <citation type="journal article" date="2023" name="Science">
        <title>Genome structures resolve the early diversification of teleost fishes.</title>
        <authorList>
            <person name="Parey E."/>
            <person name="Louis A."/>
            <person name="Montfort J."/>
            <person name="Bouchez O."/>
            <person name="Roques C."/>
            <person name="Iampietro C."/>
            <person name="Lluch J."/>
            <person name="Castinel A."/>
            <person name="Donnadieu C."/>
            <person name="Desvignes T."/>
            <person name="Floi Bucao C."/>
            <person name="Jouanno E."/>
            <person name="Wen M."/>
            <person name="Mejri S."/>
            <person name="Dirks R."/>
            <person name="Jansen H."/>
            <person name="Henkel C."/>
            <person name="Chen W.J."/>
            <person name="Zahm M."/>
            <person name="Cabau C."/>
            <person name="Klopp C."/>
            <person name="Thompson A.W."/>
            <person name="Robinson-Rechavi M."/>
            <person name="Braasch I."/>
            <person name="Lecointre G."/>
            <person name="Bobe J."/>
            <person name="Postlethwait J.H."/>
            <person name="Berthelot C."/>
            <person name="Roest Crollius H."/>
            <person name="Guiguen Y."/>
        </authorList>
    </citation>
    <scope>NUCLEOTIDE SEQUENCE</scope>
    <source>
        <strain evidence="1">WJC10195</strain>
    </source>
</reference>
<dbReference type="AlphaFoldDB" id="A0A9Q1EHI8"/>
<proteinExistence type="predicted"/>
<keyword evidence="2" id="KW-1185">Reference proteome</keyword>
<comment type="caution">
    <text evidence="1">The sequence shown here is derived from an EMBL/GenBank/DDBJ whole genome shotgun (WGS) entry which is preliminary data.</text>
</comment>
<protein>
    <submittedName>
        <fullName evidence="1">Uncharacterized protein</fullName>
    </submittedName>
</protein>
<evidence type="ECO:0000313" key="2">
    <source>
        <dbReference type="Proteomes" id="UP001152622"/>
    </source>
</evidence>